<dbReference type="AlphaFoldDB" id="A0A6G9HWX4"/>
<geneLocation type="plasmid" evidence="3">
    <name>pK232_rmpA2</name>
</geneLocation>
<evidence type="ECO:0000313" key="3">
    <source>
        <dbReference type="EMBL" id="QIQ15563.1"/>
    </source>
</evidence>
<dbReference type="EMBL" id="MK347235">
    <property type="protein sequence ID" value="QIQ15563.1"/>
    <property type="molecule type" value="Genomic_DNA"/>
</dbReference>
<sequence>MADNASPKTEPRNQRNTGNNRPLGMVISKLKPLSSEFSALLNKSNFC</sequence>
<dbReference type="EMBL" id="MK347233">
    <property type="protein sequence ID" value="QIQ15104.1"/>
    <property type="molecule type" value="Genomic_DNA"/>
</dbReference>
<protein>
    <submittedName>
        <fullName evidence="3">Uncharacterized protein</fullName>
    </submittedName>
</protein>
<proteinExistence type="predicted"/>
<organism evidence="3">
    <name type="scientific">Klebsiella pneumoniae</name>
    <dbReference type="NCBI Taxonomy" id="573"/>
    <lineage>
        <taxon>Bacteria</taxon>
        <taxon>Pseudomonadati</taxon>
        <taxon>Pseudomonadota</taxon>
        <taxon>Gammaproteobacteria</taxon>
        <taxon>Enterobacterales</taxon>
        <taxon>Enterobacteriaceae</taxon>
        <taxon>Klebsiella/Raoultella group</taxon>
        <taxon>Klebsiella</taxon>
        <taxon>Klebsiella pneumoniae complex</taxon>
    </lineage>
</organism>
<accession>A0A6G9HWX4</accession>
<reference evidence="3" key="1">
    <citation type="submission" date="2018-12" db="EMBL/GenBank/DDBJ databases">
        <authorList>
            <person name="Liu L."/>
        </authorList>
    </citation>
    <scope>NUCLEOTIDE SEQUENCE</scope>
    <source>
        <strain evidence="2">K214</strain>
        <strain evidence="3">K232</strain>
        <plasmid evidence="2">pK214_rmpA2</plasmid>
        <plasmid evidence="3">pK232_rmpA2</plasmid>
    </source>
</reference>
<evidence type="ECO:0000313" key="2">
    <source>
        <dbReference type="EMBL" id="QIQ15104.1"/>
    </source>
</evidence>
<feature type="region of interest" description="Disordered" evidence="1">
    <location>
        <begin position="1"/>
        <end position="24"/>
    </location>
</feature>
<evidence type="ECO:0000256" key="1">
    <source>
        <dbReference type="SAM" id="MobiDB-lite"/>
    </source>
</evidence>
<geneLocation type="plasmid" evidence="2">
    <name>pK214_rmpA2</name>
</geneLocation>
<keyword evidence="3" id="KW-0614">Plasmid</keyword>
<name>A0A6G9HWX4_KLEPN</name>